<dbReference type="InterPro" id="IPR006059">
    <property type="entry name" value="SBP"/>
</dbReference>
<proteinExistence type="predicted"/>
<feature type="domain" description="DUF3502" evidence="2">
    <location>
        <begin position="429"/>
        <end position="497"/>
    </location>
</feature>
<keyword evidence="4" id="KW-1185">Reference proteome</keyword>
<dbReference type="SUPFAM" id="SSF53850">
    <property type="entry name" value="Periplasmic binding protein-like II"/>
    <property type="match status" value="1"/>
</dbReference>
<evidence type="ECO:0000313" key="4">
    <source>
        <dbReference type="Proteomes" id="UP000773462"/>
    </source>
</evidence>
<dbReference type="PANTHER" id="PTHR43649">
    <property type="entry name" value="ARABINOSE-BINDING PROTEIN-RELATED"/>
    <property type="match status" value="1"/>
</dbReference>
<dbReference type="PANTHER" id="PTHR43649:SF17">
    <property type="entry name" value="ABC TRANSPORTER SOLUTE BINDING PROTEIN-SUGAR TRANSPORT"/>
    <property type="match status" value="1"/>
</dbReference>
<gene>
    <name evidence="3" type="ORF">J2Z70_001759</name>
</gene>
<dbReference type="Proteomes" id="UP000773462">
    <property type="component" value="Unassembled WGS sequence"/>
</dbReference>
<evidence type="ECO:0000313" key="3">
    <source>
        <dbReference type="EMBL" id="MBP2111618.1"/>
    </source>
</evidence>
<name>A0ABS4NNI6_9BACL</name>
<dbReference type="Pfam" id="PF01547">
    <property type="entry name" value="SBP_bac_1"/>
    <property type="match status" value="1"/>
</dbReference>
<dbReference type="InterPro" id="IPR050490">
    <property type="entry name" value="Bact_solute-bd_prot1"/>
</dbReference>
<protein>
    <submittedName>
        <fullName evidence="3">Aldouronate transport system substrate-binding protein</fullName>
    </submittedName>
</protein>
<accession>A0ABS4NNI6</accession>
<organism evidence="3 4">
    <name type="scientific">Paenibacillus silagei</name>
    <dbReference type="NCBI Taxonomy" id="1670801"/>
    <lineage>
        <taxon>Bacteria</taxon>
        <taxon>Bacillati</taxon>
        <taxon>Bacillota</taxon>
        <taxon>Bacilli</taxon>
        <taxon>Bacillales</taxon>
        <taxon>Paenibacillaceae</taxon>
        <taxon>Paenibacillus</taxon>
    </lineage>
</organism>
<feature type="chain" id="PRO_5046464605" evidence="1">
    <location>
        <begin position="25"/>
        <end position="501"/>
    </location>
</feature>
<evidence type="ECO:0000256" key="1">
    <source>
        <dbReference type="SAM" id="SignalP"/>
    </source>
</evidence>
<comment type="caution">
    <text evidence="3">The sequence shown here is derived from an EMBL/GenBank/DDBJ whole genome shotgun (WGS) entry which is preliminary data.</text>
</comment>
<dbReference type="Pfam" id="PF12010">
    <property type="entry name" value="DUF3502"/>
    <property type="match status" value="1"/>
</dbReference>
<dbReference type="EMBL" id="JAGGLV010000004">
    <property type="protein sequence ID" value="MBP2111618.1"/>
    <property type="molecule type" value="Genomic_DNA"/>
</dbReference>
<keyword evidence="1" id="KW-0732">Signal</keyword>
<dbReference type="RefSeq" id="WP_209871578.1">
    <property type="nucleotide sequence ID" value="NZ_JAGGLV010000004.1"/>
</dbReference>
<dbReference type="InterPro" id="IPR022627">
    <property type="entry name" value="DUF3502"/>
</dbReference>
<dbReference type="PROSITE" id="PS51257">
    <property type="entry name" value="PROKAR_LIPOPROTEIN"/>
    <property type="match status" value="1"/>
</dbReference>
<evidence type="ECO:0000259" key="2">
    <source>
        <dbReference type="Pfam" id="PF12010"/>
    </source>
</evidence>
<reference evidence="3 4" key="1">
    <citation type="submission" date="2021-03" db="EMBL/GenBank/DDBJ databases">
        <title>Genomic Encyclopedia of Type Strains, Phase IV (KMG-IV): sequencing the most valuable type-strain genomes for metagenomic binning, comparative biology and taxonomic classification.</title>
        <authorList>
            <person name="Goeker M."/>
        </authorList>
    </citation>
    <scope>NUCLEOTIDE SEQUENCE [LARGE SCALE GENOMIC DNA]</scope>
    <source>
        <strain evidence="3 4">DSM 101953</strain>
    </source>
</reference>
<dbReference type="Gene3D" id="3.40.190.10">
    <property type="entry name" value="Periplasmic binding protein-like II"/>
    <property type="match status" value="1"/>
</dbReference>
<sequence length="501" mass="55940">MSKKKKHFSLLLTTLLTVSLALTACGGNSKNNAGGEAASGGNKASEATEKPVELIWYTIGPPQKDMDKVLTEVNKYTLEKINATLDIKMLDFGDYTQKMQVMAASGEPMDILFTSSWAFDYVQNARKGAFLELDDLLKNQGKGIVDAIDPAFLEGSKVDGHNYAIPANKELPAQEVFRFNKELLDKYKLDITSVKTMADLEPLLKTIKENEPGVTPYAMVKDFMPIMPFDYVIEKMPMAVYMDTKDYKVVNILETPEIKEALKTVRKFYQAGYISPEVATTSSVDDLYKAGKWFTDRASTQPMADNLWSASYGYPVVSTPASQPYIYNWSVMGSMQAISANSEYPEKAMEFLNLLNTDPKLRNMIDSGIEGVHYEKVSDNMIKNLPDAKNYDMPTFSLGNIMINYLNEGDPENKWEEFKKFNDAGINAPLLGFNFDTSKVTNEIAAVQNVKEEFWAPLMTGSVDSEEYLTKANEKLKAAGLDKIIAEAQTQIDAWKAANNK</sequence>
<feature type="signal peptide" evidence="1">
    <location>
        <begin position="1"/>
        <end position="24"/>
    </location>
</feature>